<dbReference type="AlphaFoldDB" id="Q2LR15"/>
<feature type="domain" description="Calcineurin-like phosphoesterase" evidence="4">
    <location>
        <begin position="157"/>
        <end position="321"/>
    </location>
</feature>
<evidence type="ECO:0000256" key="1">
    <source>
        <dbReference type="ARBA" id="ARBA00022723"/>
    </source>
</evidence>
<accession>Q2LR15</accession>
<dbReference type="HOGENOM" id="CLU_025443_0_1_7"/>
<dbReference type="KEGG" id="sat:SYN_00534"/>
<dbReference type="STRING" id="56780.SYN_00534"/>
<dbReference type="InterPro" id="IPR029052">
    <property type="entry name" value="Metallo-depent_PP-like"/>
</dbReference>
<dbReference type="PANTHER" id="PTHR31302:SF31">
    <property type="entry name" value="PHOSPHODIESTERASE YAEI"/>
    <property type="match status" value="1"/>
</dbReference>
<dbReference type="GO" id="GO:0008758">
    <property type="term" value="F:UDP-2,3-diacylglucosamine hydrolase activity"/>
    <property type="evidence" value="ECO:0007669"/>
    <property type="project" value="TreeGrafter"/>
</dbReference>
<evidence type="ECO:0000256" key="2">
    <source>
        <dbReference type="ARBA" id="ARBA00022801"/>
    </source>
</evidence>
<dbReference type="GO" id="GO:0046872">
    <property type="term" value="F:metal ion binding"/>
    <property type="evidence" value="ECO:0007669"/>
    <property type="project" value="UniProtKB-KW"/>
</dbReference>
<dbReference type="GO" id="GO:0009245">
    <property type="term" value="P:lipid A biosynthetic process"/>
    <property type="evidence" value="ECO:0007669"/>
    <property type="project" value="TreeGrafter"/>
</dbReference>
<name>Q2LR15_SYNAS</name>
<organism evidence="5 6">
    <name type="scientific">Syntrophus aciditrophicus (strain SB)</name>
    <dbReference type="NCBI Taxonomy" id="56780"/>
    <lineage>
        <taxon>Bacteria</taxon>
        <taxon>Pseudomonadati</taxon>
        <taxon>Thermodesulfobacteriota</taxon>
        <taxon>Syntrophia</taxon>
        <taxon>Syntrophales</taxon>
        <taxon>Syntrophaceae</taxon>
        <taxon>Syntrophus</taxon>
    </lineage>
</organism>
<dbReference type="GO" id="GO:0016020">
    <property type="term" value="C:membrane"/>
    <property type="evidence" value="ECO:0007669"/>
    <property type="project" value="GOC"/>
</dbReference>
<gene>
    <name evidence="5" type="ORF">SYN_00534</name>
</gene>
<keyword evidence="3" id="KW-1133">Transmembrane helix</keyword>
<dbReference type="Gene3D" id="3.60.21.10">
    <property type="match status" value="1"/>
</dbReference>
<dbReference type="PANTHER" id="PTHR31302">
    <property type="entry name" value="TRANSMEMBRANE PROTEIN WITH METALLOPHOSPHOESTERASE DOMAIN-RELATED"/>
    <property type="match status" value="1"/>
</dbReference>
<evidence type="ECO:0000259" key="4">
    <source>
        <dbReference type="Pfam" id="PF00149"/>
    </source>
</evidence>
<dbReference type="OrthoDB" id="9780884at2"/>
<evidence type="ECO:0000313" key="6">
    <source>
        <dbReference type="Proteomes" id="UP000001933"/>
    </source>
</evidence>
<dbReference type="InterPro" id="IPR004843">
    <property type="entry name" value="Calcineurin-like_PHP"/>
</dbReference>
<keyword evidence="3" id="KW-0472">Membrane</keyword>
<proteinExistence type="predicted"/>
<dbReference type="InterPro" id="IPR051158">
    <property type="entry name" value="Metallophosphoesterase_sf"/>
</dbReference>
<keyword evidence="3" id="KW-0812">Transmembrane</keyword>
<dbReference type="SUPFAM" id="SSF56300">
    <property type="entry name" value="Metallo-dependent phosphatases"/>
    <property type="match status" value="1"/>
</dbReference>
<dbReference type="EMBL" id="CP000252">
    <property type="protein sequence ID" value="ABC76521.1"/>
    <property type="molecule type" value="Genomic_DNA"/>
</dbReference>
<feature type="transmembrane region" description="Helical" evidence="3">
    <location>
        <begin position="116"/>
        <end position="133"/>
    </location>
</feature>
<dbReference type="EC" id="3.1.-.-" evidence="5"/>
<sequence>MFRFLLIFFLLYGGIHGYAFWKIKSAFSPGPTLSILMIVIMAIMILAPAGVRIAEQNGLEATARTLSLVGYTWMGGLFLFLSASLLLDFSRLILFLAEWIWNKEIFASLMPSPRQALLIPLTLALGIYVYGWFEARNIRVQALTIKTEKLLPEAGPLRLVQISDVHVGLMIGSDFVSRMLRVVRDAKPDLLVSTGDLVDGQINSLEKVLPLLQDIRPRLGKYAITGNHEFYAGISEAQKFARKAGFVLLRGEGVTVAGLINIAGIDDPAGRAIGQHRPVVEAELLKNLPEQHFTILLKHQPIVNRNALGLFDLQLSGHTHKGQIFPFSLITRFYFPLHTGFFRLSDSSCLHVSRGTGTWGPPIRFFAPPEVTVIDLVPAGVLPRESLGGSRVHFSSGKD</sequence>
<feature type="transmembrane region" description="Helical" evidence="3">
    <location>
        <begin position="33"/>
        <end position="54"/>
    </location>
</feature>
<keyword evidence="6" id="KW-1185">Reference proteome</keyword>
<dbReference type="Proteomes" id="UP000001933">
    <property type="component" value="Chromosome"/>
</dbReference>
<dbReference type="Pfam" id="PF00149">
    <property type="entry name" value="Metallophos"/>
    <property type="match status" value="1"/>
</dbReference>
<dbReference type="eggNOG" id="COG1408">
    <property type="taxonomic scope" value="Bacteria"/>
</dbReference>
<keyword evidence="1" id="KW-0479">Metal-binding</keyword>
<feature type="transmembrane region" description="Helical" evidence="3">
    <location>
        <begin position="66"/>
        <end position="87"/>
    </location>
</feature>
<protein>
    <submittedName>
        <fullName evidence="5">Phosphoesterase</fullName>
        <ecNumber evidence="5">3.1.-.-</ecNumber>
    </submittedName>
</protein>
<dbReference type="RefSeq" id="WP_011416555.1">
    <property type="nucleotide sequence ID" value="NC_007759.1"/>
</dbReference>
<evidence type="ECO:0000313" key="5">
    <source>
        <dbReference type="EMBL" id="ABC76521.1"/>
    </source>
</evidence>
<dbReference type="CDD" id="cd07385">
    <property type="entry name" value="MPP_YkuE_C"/>
    <property type="match status" value="1"/>
</dbReference>
<evidence type="ECO:0000256" key="3">
    <source>
        <dbReference type="SAM" id="Phobius"/>
    </source>
</evidence>
<dbReference type="InParanoid" id="Q2LR15"/>
<keyword evidence="2 5" id="KW-0378">Hydrolase</keyword>
<reference evidence="5 6" key="1">
    <citation type="journal article" date="2007" name="Proc. Natl. Acad. Sci. U.S.A.">
        <title>The genome of Syntrophus aciditrophicus: life at the thermodynamic limit of microbial growth.</title>
        <authorList>
            <person name="McInerney M.J."/>
            <person name="Rohlin L."/>
            <person name="Mouttaki H."/>
            <person name="Kim U."/>
            <person name="Krupp R.S."/>
            <person name="Rios-Hernandez L."/>
            <person name="Sieber J."/>
            <person name="Struchtemeyer C.G."/>
            <person name="Bhattacharyya A."/>
            <person name="Campbell J.W."/>
            <person name="Gunsalus R.P."/>
        </authorList>
    </citation>
    <scope>NUCLEOTIDE SEQUENCE [LARGE SCALE GENOMIC DNA]</scope>
    <source>
        <strain evidence="5 6">SB</strain>
    </source>
</reference>